<sequence>MAEVGAVMAARSHLIDGRVVETKCTVAREIWKTWCSCNHEEANCGGTKEDTKEHHLRNYASNMENLIPFEIITARQSGKKRGIGFIILMIMILWIKLYCGHTIPSSVVRSKKVFVQTRNAGNPKF</sequence>
<dbReference type="PANTHER" id="PTHR48026">
    <property type="entry name" value="HOMOLOGOUS TO DROSOPHILA SQD (SQUID) PROTEIN"/>
    <property type="match status" value="1"/>
</dbReference>
<comment type="caution">
    <text evidence="3">The sequence shown here is derived from an EMBL/GenBank/DDBJ whole genome shotgun (WGS) entry which is preliminary data.</text>
</comment>
<evidence type="ECO:0000313" key="4">
    <source>
        <dbReference type="Proteomes" id="UP000269945"/>
    </source>
</evidence>
<dbReference type="GO" id="GO:0043047">
    <property type="term" value="F:single-stranded telomeric DNA binding"/>
    <property type="evidence" value="ECO:0007669"/>
    <property type="project" value="TreeGrafter"/>
</dbReference>
<feature type="transmembrane region" description="Helical" evidence="2">
    <location>
        <begin position="83"/>
        <end position="103"/>
    </location>
</feature>
<keyword evidence="2" id="KW-1133">Transmembrane helix</keyword>
<dbReference type="GO" id="GO:0003730">
    <property type="term" value="F:mRNA 3'-UTR binding"/>
    <property type="evidence" value="ECO:0007669"/>
    <property type="project" value="TreeGrafter"/>
</dbReference>
<dbReference type="GO" id="GO:0071013">
    <property type="term" value="C:catalytic step 2 spliceosome"/>
    <property type="evidence" value="ECO:0007669"/>
    <property type="project" value="TreeGrafter"/>
</dbReference>
<dbReference type="GO" id="GO:0000398">
    <property type="term" value="P:mRNA splicing, via spliceosome"/>
    <property type="evidence" value="ECO:0007669"/>
    <property type="project" value="TreeGrafter"/>
</dbReference>
<protein>
    <submittedName>
        <fullName evidence="3">Uncharacterized protein</fullName>
    </submittedName>
</protein>
<keyword evidence="4" id="KW-1185">Reference proteome</keyword>
<gene>
    <name evidence="3" type="ORF">BN2614_LOCUS1</name>
</gene>
<dbReference type="AlphaFoldDB" id="A0A9X9Q661"/>
<dbReference type="GO" id="GO:0051028">
    <property type="term" value="P:mRNA transport"/>
    <property type="evidence" value="ECO:0007669"/>
    <property type="project" value="TreeGrafter"/>
</dbReference>
<evidence type="ECO:0000256" key="2">
    <source>
        <dbReference type="SAM" id="Phobius"/>
    </source>
</evidence>
<organism evidence="3 4">
    <name type="scientific">Gulo gulo</name>
    <name type="common">Wolverine</name>
    <name type="synonym">Gluton</name>
    <dbReference type="NCBI Taxonomy" id="48420"/>
    <lineage>
        <taxon>Eukaryota</taxon>
        <taxon>Metazoa</taxon>
        <taxon>Chordata</taxon>
        <taxon>Craniata</taxon>
        <taxon>Vertebrata</taxon>
        <taxon>Euteleostomi</taxon>
        <taxon>Mammalia</taxon>
        <taxon>Eutheria</taxon>
        <taxon>Laurasiatheria</taxon>
        <taxon>Carnivora</taxon>
        <taxon>Caniformia</taxon>
        <taxon>Musteloidea</taxon>
        <taxon>Mustelidae</taxon>
        <taxon>Guloninae</taxon>
        <taxon>Gulo</taxon>
    </lineage>
</organism>
<reference evidence="3 4" key="1">
    <citation type="submission" date="2018-10" db="EMBL/GenBank/DDBJ databases">
        <authorList>
            <person name="Ekblom R."/>
            <person name="Jareborg N."/>
        </authorList>
    </citation>
    <scope>NUCLEOTIDE SEQUENCE [LARGE SCALE GENOMIC DNA]</scope>
    <source>
        <tissue evidence="3">Muscle</tissue>
    </source>
</reference>
<dbReference type="PANTHER" id="PTHR48026:SF13">
    <property type="entry name" value="HETEROGENEOUS NUCLEAR RIBONUCLEOPROTEINS A2_B1"/>
    <property type="match status" value="1"/>
</dbReference>
<evidence type="ECO:0000313" key="3">
    <source>
        <dbReference type="EMBL" id="VCX31515.1"/>
    </source>
</evidence>
<keyword evidence="2" id="KW-0812">Transmembrane</keyword>
<dbReference type="EMBL" id="CYRY02041569">
    <property type="protein sequence ID" value="VCX31515.1"/>
    <property type="molecule type" value="Genomic_DNA"/>
</dbReference>
<keyword evidence="2" id="KW-0472">Membrane</keyword>
<proteinExistence type="predicted"/>
<keyword evidence="1" id="KW-0694">RNA-binding</keyword>
<dbReference type="Proteomes" id="UP000269945">
    <property type="component" value="Unassembled WGS sequence"/>
</dbReference>
<name>A0A9X9Q661_GULGU</name>
<evidence type="ECO:0000256" key="1">
    <source>
        <dbReference type="ARBA" id="ARBA00022884"/>
    </source>
</evidence>
<accession>A0A9X9Q661</accession>